<dbReference type="AlphaFoldDB" id="A0AAV9SBU7"/>
<evidence type="ECO:0000313" key="2">
    <source>
        <dbReference type="Proteomes" id="UP001311232"/>
    </source>
</evidence>
<gene>
    <name evidence="1" type="ORF">CRENBAI_011673</name>
</gene>
<comment type="caution">
    <text evidence="1">The sequence shown here is derived from an EMBL/GenBank/DDBJ whole genome shotgun (WGS) entry which is preliminary data.</text>
</comment>
<dbReference type="EMBL" id="JAHHUM010000600">
    <property type="protein sequence ID" value="KAK5618781.1"/>
    <property type="molecule type" value="Genomic_DNA"/>
</dbReference>
<organism evidence="1 2">
    <name type="scientific">Crenichthys baileyi</name>
    <name type="common">White River springfish</name>
    <dbReference type="NCBI Taxonomy" id="28760"/>
    <lineage>
        <taxon>Eukaryota</taxon>
        <taxon>Metazoa</taxon>
        <taxon>Chordata</taxon>
        <taxon>Craniata</taxon>
        <taxon>Vertebrata</taxon>
        <taxon>Euteleostomi</taxon>
        <taxon>Actinopterygii</taxon>
        <taxon>Neopterygii</taxon>
        <taxon>Teleostei</taxon>
        <taxon>Neoteleostei</taxon>
        <taxon>Acanthomorphata</taxon>
        <taxon>Ovalentaria</taxon>
        <taxon>Atherinomorphae</taxon>
        <taxon>Cyprinodontiformes</taxon>
        <taxon>Goodeidae</taxon>
        <taxon>Crenichthys</taxon>
    </lineage>
</organism>
<keyword evidence="2" id="KW-1185">Reference proteome</keyword>
<protein>
    <submittedName>
        <fullName evidence="1">Uncharacterized protein</fullName>
    </submittedName>
</protein>
<evidence type="ECO:0000313" key="1">
    <source>
        <dbReference type="EMBL" id="KAK5618781.1"/>
    </source>
</evidence>
<name>A0AAV9SBU7_9TELE</name>
<dbReference type="Proteomes" id="UP001311232">
    <property type="component" value="Unassembled WGS sequence"/>
</dbReference>
<sequence>MSFSAFTSSTWVEVLLKRFYTLSALARFDDRSTQAESHAEDKLVTVKELWNTWSALLLAMYMPEPEVTLDERLDPSERVSQPNATQANFFPTRPFLEELEDSYNDLRPRRHPMQVITDA</sequence>
<proteinExistence type="predicted"/>
<accession>A0AAV9SBU7</accession>
<reference evidence="1 2" key="1">
    <citation type="submission" date="2021-06" db="EMBL/GenBank/DDBJ databases">
        <authorList>
            <person name="Palmer J.M."/>
        </authorList>
    </citation>
    <scope>NUCLEOTIDE SEQUENCE [LARGE SCALE GENOMIC DNA]</scope>
    <source>
        <strain evidence="1 2">MEX-2019</strain>
        <tissue evidence="1">Muscle</tissue>
    </source>
</reference>